<evidence type="ECO:0000313" key="2">
    <source>
        <dbReference type="EMBL" id="RGR74196.1"/>
    </source>
</evidence>
<evidence type="ECO:0000259" key="1">
    <source>
        <dbReference type="Pfam" id="PF03372"/>
    </source>
</evidence>
<evidence type="ECO:0000313" key="3">
    <source>
        <dbReference type="Proteomes" id="UP000284178"/>
    </source>
</evidence>
<dbReference type="AlphaFoldDB" id="A0A412G186"/>
<dbReference type="InterPro" id="IPR050410">
    <property type="entry name" value="CCR4/nocturin_mRNA_transcr"/>
</dbReference>
<dbReference type="GO" id="GO:0000175">
    <property type="term" value="F:3'-5'-RNA exonuclease activity"/>
    <property type="evidence" value="ECO:0007669"/>
    <property type="project" value="TreeGrafter"/>
</dbReference>
<dbReference type="PANTHER" id="PTHR12121">
    <property type="entry name" value="CARBON CATABOLITE REPRESSOR PROTEIN 4"/>
    <property type="match status" value="1"/>
</dbReference>
<reference evidence="2 3" key="1">
    <citation type="submission" date="2018-08" db="EMBL/GenBank/DDBJ databases">
        <title>A genome reference for cultivated species of the human gut microbiota.</title>
        <authorList>
            <person name="Zou Y."/>
            <person name="Xue W."/>
            <person name="Luo G."/>
        </authorList>
    </citation>
    <scope>NUCLEOTIDE SEQUENCE [LARGE SCALE GENOMIC DNA]</scope>
    <source>
        <strain evidence="2 3">AF24-29</strain>
    </source>
</reference>
<dbReference type="Gene3D" id="3.60.10.10">
    <property type="entry name" value="Endonuclease/exonuclease/phosphatase"/>
    <property type="match status" value="1"/>
</dbReference>
<comment type="caution">
    <text evidence="2">The sequence shown here is derived from an EMBL/GenBank/DDBJ whole genome shotgun (WGS) entry which is preliminary data.</text>
</comment>
<dbReference type="InterPro" id="IPR005135">
    <property type="entry name" value="Endo/exonuclease/phosphatase"/>
</dbReference>
<feature type="domain" description="Endonuclease/exonuclease/phosphatase" evidence="1">
    <location>
        <begin position="14"/>
        <end position="261"/>
    </location>
</feature>
<dbReference type="EMBL" id="QRUP01000009">
    <property type="protein sequence ID" value="RGR74196.1"/>
    <property type="molecule type" value="Genomic_DNA"/>
</dbReference>
<keyword evidence="3" id="KW-1185">Reference proteome</keyword>
<proteinExistence type="predicted"/>
<protein>
    <recommendedName>
        <fullName evidence="1">Endonuclease/exonuclease/phosphatase domain-containing protein</fullName>
    </recommendedName>
</protein>
<organism evidence="2 3">
    <name type="scientific">Holdemania filiformis</name>
    <dbReference type="NCBI Taxonomy" id="61171"/>
    <lineage>
        <taxon>Bacteria</taxon>
        <taxon>Bacillati</taxon>
        <taxon>Bacillota</taxon>
        <taxon>Erysipelotrichia</taxon>
        <taxon>Erysipelotrichales</taxon>
        <taxon>Erysipelotrichaceae</taxon>
        <taxon>Holdemania</taxon>
    </lineage>
</organism>
<name>A0A412G186_9FIRM</name>
<dbReference type="PANTHER" id="PTHR12121:SF36">
    <property type="entry name" value="ENDONUCLEASE_EXONUCLEASE_PHOSPHATASE DOMAIN-CONTAINING PROTEIN"/>
    <property type="match status" value="1"/>
</dbReference>
<dbReference type="SUPFAM" id="SSF56219">
    <property type="entry name" value="DNase I-like"/>
    <property type="match status" value="1"/>
</dbReference>
<sequence>MKNGGDEMTCLKVMTFNLKNDMFFTRKNLRWDTRRQYVRNLIASTSPDIIGVQELSDSMREQLQALLPQYQFVGQARNRRRQFMNEHSDILFLKDRFELLEEKTFWLSKQPEEAGSRTWTSVFPRICTMAQLKDRETEQVFRVFNTHLDHLLAYTRTVEIRTIIREMQRLQQEKACPLILMGDLNTTMSSPSLQLLIKPENRLNLKPVYDSSAAFNTLHYGKGRLKEDRLPIDYIYVSEDFDVRSTRIITTCFNGLYPSDHYPVICHLVKKGITES</sequence>
<gene>
    <name evidence="2" type="ORF">DWY25_08960</name>
</gene>
<dbReference type="Proteomes" id="UP000284178">
    <property type="component" value="Unassembled WGS sequence"/>
</dbReference>
<accession>A0A412G186</accession>
<dbReference type="InterPro" id="IPR036691">
    <property type="entry name" value="Endo/exonu/phosph_ase_sf"/>
</dbReference>
<dbReference type="Pfam" id="PF03372">
    <property type="entry name" value="Exo_endo_phos"/>
    <property type="match status" value="1"/>
</dbReference>
<dbReference type="CDD" id="cd09083">
    <property type="entry name" value="EEP-1"/>
    <property type="match status" value="1"/>
</dbReference>